<dbReference type="KEGG" id="pfg:AB870_02575"/>
<gene>
    <name evidence="1" type="ORF">AB870_02575</name>
</gene>
<dbReference type="STRING" id="656179.AB870_02575"/>
<keyword evidence="2" id="KW-1185">Reference proteome</keyword>
<dbReference type="PATRIC" id="fig|656179.3.peg.569"/>
<evidence type="ECO:0000313" key="2">
    <source>
        <dbReference type="Proteomes" id="UP000035651"/>
    </source>
</evidence>
<sequence>MTPSEVLDVAIVPALSLLPEKMDTPQARVMLLSIGLQESHLTYRRQMPTGPARGLWQCEQGTRASRGGIWGLYLFPTTADALVKLCAARNVAHDPVAIYNAIERDDILAAGCARLLLYTDPKLLPDVGDVEGSWALYLRVWQPGKPRPAEWGMNHYRAAEAV</sequence>
<evidence type="ECO:0000313" key="1">
    <source>
        <dbReference type="EMBL" id="AKM29249.1"/>
    </source>
</evidence>
<reference evidence="1" key="1">
    <citation type="submission" date="2016-06" db="EMBL/GenBank/DDBJ databases">
        <title>Complete Genome Sequence of Pandoraea faecigallinarum DSM-23572.</title>
        <authorList>
            <person name="Yong D."/>
            <person name="Ee R."/>
            <person name="Lim Y.-L."/>
            <person name="Yin W.-F."/>
            <person name="Chan K.-G."/>
        </authorList>
    </citation>
    <scope>NUCLEOTIDE SEQUENCE</scope>
    <source>
        <strain evidence="1">DSM 23572</strain>
    </source>
</reference>
<protein>
    <submittedName>
        <fullName evidence="1">Uncharacterized protein</fullName>
    </submittedName>
</protein>
<dbReference type="EMBL" id="CP011807">
    <property type="protein sequence ID" value="AKM29249.1"/>
    <property type="molecule type" value="Genomic_DNA"/>
</dbReference>
<dbReference type="AlphaFoldDB" id="A0A0H3WMW4"/>
<proteinExistence type="predicted"/>
<dbReference type="Proteomes" id="UP000035651">
    <property type="component" value="Chromosome"/>
</dbReference>
<name>A0A0H3WMW4_9BURK</name>
<accession>A0A0H3WMW4</accession>
<dbReference type="OrthoDB" id="7270370at2"/>
<dbReference type="RefSeq" id="WP_047905195.1">
    <property type="nucleotide sequence ID" value="NZ_CP011807.3"/>
</dbReference>
<organism evidence="1 2">
    <name type="scientific">Pandoraea faecigallinarum</name>
    <dbReference type="NCBI Taxonomy" id="656179"/>
    <lineage>
        <taxon>Bacteria</taxon>
        <taxon>Pseudomonadati</taxon>
        <taxon>Pseudomonadota</taxon>
        <taxon>Betaproteobacteria</taxon>
        <taxon>Burkholderiales</taxon>
        <taxon>Burkholderiaceae</taxon>
        <taxon>Pandoraea</taxon>
    </lineage>
</organism>